<dbReference type="PANTHER" id="PTHR10073">
    <property type="entry name" value="DNA MISMATCH REPAIR PROTEIN MLH, PMS, MUTL"/>
    <property type="match status" value="1"/>
</dbReference>
<evidence type="ECO:0000259" key="7">
    <source>
        <dbReference type="SMART" id="SM01340"/>
    </source>
</evidence>
<dbReference type="Gene3D" id="3.30.230.10">
    <property type="match status" value="1"/>
</dbReference>
<dbReference type="GO" id="GO:0004519">
    <property type="term" value="F:endonuclease activity"/>
    <property type="evidence" value="ECO:0007669"/>
    <property type="project" value="UniProtKB-KW"/>
</dbReference>
<comment type="similarity">
    <text evidence="1 5">Belongs to the DNA mismatch repair MutL/HexB family.</text>
</comment>
<dbReference type="AlphaFoldDB" id="A0A975MR31"/>
<dbReference type="GO" id="GO:0030983">
    <property type="term" value="F:mismatched DNA binding"/>
    <property type="evidence" value="ECO:0007669"/>
    <property type="project" value="InterPro"/>
</dbReference>
<dbReference type="Proteomes" id="UP000676649">
    <property type="component" value="Chromosome"/>
</dbReference>
<dbReference type="InterPro" id="IPR037198">
    <property type="entry name" value="MutL_C_sf"/>
</dbReference>
<keyword evidence="8" id="KW-0540">Nuclease</keyword>
<sequence>MRIQALPTQLVNQIAAGEVVERPASVVKELVENCFDAGASQIHLDIEQGGLRQIRIRDNGCGIFKEDLGLALSRHATSKISSLADLEQVLSMGFRGEALPSISSVARLSLISRTADAACAWKVSADGSETELDPQPDPHPPGTTVDVRDLFYNTPARRKFLKTEKTEFAHIEALIQKLALSRFDVGFVLQHNQKEVLNFKPAADDAARLKRVAGVCGPQFVENAVTIDFSASGLELSGWVGLPTFSRSQPDMQFFYVNGRLIKDRLVAHAIKQAYQDVLYHGRHPVFVLYLNLDPALVDVNAHPAKLEVRFREGRMVHDFLFQALHRSLAAQRPEAAGPELKIVDFAEPAQVQTLLPLDHPGESQPPRSANLSSYAPRPASAVFGKAAVNEQINRYSQLYSTPVPEPQQPSPAGAIPPLGYALAHIHNIYILAETAQGVILVDAHAAHERITYERLKLQYQQHSLVSQPLLLPIRLSVSVAEAELAEQEQAFFTELGFEVNRAGPETLVLRATPAILAKTDVDQLLRDMLADMLTLGFSHKAQEKINAVLAGMACHAAVRAKRKLSIEEMNALLRDMEQTERIGQCNHGRPTWVALSHQDLDRFFMRGQ</sequence>
<dbReference type="NCBIfam" id="NF000949">
    <property type="entry name" value="PRK00095.1-2"/>
    <property type="match status" value="1"/>
</dbReference>
<dbReference type="GO" id="GO:0005524">
    <property type="term" value="F:ATP binding"/>
    <property type="evidence" value="ECO:0007669"/>
    <property type="project" value="InterPro"/>
</dbReference>
<dbReference type="InterPro" id="IPR042120">
    <property type="entry name" value="MutL_C_dimsub"/>
</dbReference>
<dbReference type="InterPro" id="IPR020667">
    <property type="entry name" value="DNA_mismatch_repair_MutL"/>
</dbReference>
<dbReference type="InterPro" id="IPR014721">
    <property type="entry name" value="Ribsml_uS5_D2-typ_fold_subgr"/>
</dbReference>
<organism evidence="8 9">
    <name type="scientific">Methylomonas paludis</name>
    <dbReference type="NCBI Taxonomy" id="1173101"/>
    <lineage>
        <taxon>Bacteria</taxon>
        <taxon>Pseudomonadati</taxon>
        <taxon>Pseudomonadota</taxon>
        <taxon>Gammaproteobacteria</taxon>
        <taxon>Methylococcales</taxon>
        <taxon>Methylococcaceae</taxon>
        <taxon>Methylomonas</taxon>
    </lineage>
</organism>
<dbReference type="GO" id="GO:0006298">
    <property type="term" value="P:mismatch repair"/>
    <property type="evidence" value="ECO:0007669"/>
    <property type="project" value="UniProtKB-UniRule"/>
</dbReference>
<dbReference type="Gene3D" id="3.30.565.10">
    <property type="entry name" value="Histidine kinase-like ATPase, C-terminal domain"/>
    <property type="match status" value="1"/>
</dbReference>
<dbReference type="InterPro" id="IPR038973">
    <property type="entry name" value="MutL/Mlh/Pms-like"/>
</dbReference>
<dbReference type="Pfam" id="PF01119">
    <property type="entry name" value="DNA_mis_repair"/>
    <property type="match status" value="1"/>
</dbReference>
<evidence type="ECO:0000256" key="2">
    <source>
        <dbReference type="ARBA" id="ARBA00021975"/>
    </source>
</evidence>
<dbReference type="RefSeq" id="WP_215584478.1">
    <property type="nucleotide sequence ID" value="NZ_CP073754.1"/>
</dbReference>
<feature type="domain" description="DNA mismatch repair protein S5" evidence="7">
    <location>
        <begin position="212"/>
        <end position="330"/>
    </location>
</feature>
<dbReference type="FunFam" id="3.30.565.10:FF:000003">
    <property type="entry name" value="DNA mismatch repair endonuclease MutL"/>
    <property type="match status" value="1"/>
</dbReference>
<name>A0A975MR31_9GAMM</name>
<comment type="function">
    <text evidence="5">This protein is involved in the repair of mismatches in DNA. It is required for dam-dependent methyl-directed DNA mismatch repair. May act as a 'molecular matchmaker', a protein that promotes the formation of a stable complex between two or more DNA-binding proteins in an ATP-dependent manner without itself being part of a final effector complex.</text>
</comment>
<dbReference type="EMBL" id="CP073754">
    <property type="protein sequence ID" value="QWF72209.1"/>
    <property type="molecule type" value="Genomic_DNA"/>
</dbReference>
<feature type="domain" description="MutL C-terminal dimerisation" evidence="6">
    <location>
        <begin position="422"/>
        <end position="565"/>
    </location>
</feature>
<dbReference type="InterPro" id="IPR036890">
    <property type="entry name" value="HATPase_C_sf"/>
</dbReference>
<dbReference type="GO" id="GO:0016887">
    <property type="term" value="F:ATP hydrolysis activity"/>
    <property type="evidence" value="ECO:0007669"/>
    <property type="project" value="InterPro"/>
</dbReference>
<dbReference type="GO" id="GO:0032300">
    <property type="term" value="C:mismatch repair complex"/>
    <property type="evidence" value="ECO:0007669"/>
    <property type="project" value="InterPro"/>
</dbReference>
<accession>A0A975MR31</accession>
<evidence type="ECO:0000256" key="4">
    <source>
        <dbReference type="ARBA" id="ARBA00023204"/>
    </source>
</evidence>
<dbReference type="GO" id="GO:0140664">
    <property type="term" value="F:ATP-dependent DNA damage sensor activity"/>
    <property type="evidence" value="ECO:0007669"/>
    <property type="project" value="InterPro"/>
</dbReference>
<dbReference type="SUPFAM" id="SSF54211">
    <property type="entry name" value="Ribosomal protein S5 domain 2-like"/>
    <property type="match status" value="1"/>
</dbReference>
<dbReference type="SMART" id="SM00853">
    <property type="entry name" value="MutL_C"/>
    <property type="match status" value="1"/>
</dbReference>
<dbReference type="CDD" id="cd16926">
    <property type="entry name" value="HATPase_MutL-MLH-PMS-like"/>
    <property type="match status" value="1"/>
</dbReference>
<evidence type="ECO:0000313" key="8">
    <source>
        <dbReference type="EMBL" id="QWF72209.1"/>
    </source>
</evidence>
<proteinExistence type="inferred from homology"/>
<keyword evidence="8" id="KW-0378">Hydrolase</keyword>
<dbReference type="CDD" id="cd03482">
    <property type="entry name" value="MutL_Trans_MutL"/>
    <property type="match status" value="1"/>
</dbReference>
<dbReference type="Gene3D" id="3.30.1370.100">
    <property type="entry name" value="MutL, C-terminal domain, regulatory subdomain"/>
    <property type="match status" value="1"/>
</dbReference>
<dbReference type="SMART" id="SM01340">
    <property type="entry name" value="DNA_mis_repair"/>
    <property type="match status" value="1"/>
</dbReference>
<dbReference type="InterPro" id="IPR014762">
    <property type="entry name" value="DNA_mismatch_repair_CS"/>
</dbReference>
<reference evidence="8" key="1">
    <citation type="submission" date="2021-04" db="EMBL/GenBank/DDBJ databases">
        <title>Draft genome sequence data of methanotrophic Methylovulum sp. strain S1L and Methylomonas sp. strain S2AM isolated from boreal lake water columns.</title>
        <authorList>
            <person name="Rissanen A.J."/>
            <person name="Mangayil R."/>
            <person name="Svenning M.M."/>
            <person name="Khanongnuch R."/>
        </authorList>
    </citation>
    <scope>NUCLEOTIDE SEQUENCE</scope>
    <source>
        <strain evidence="8">S2AM</strain>
    </source>
</reference>
<evidence type="ECO:0000256" key="1">
    <source>
        <dbReference type="ARBA" id="ARBA00006082"/>
    </source>
</evidence>
<gene>
    <name evidence="5 8" type="primary">mutL</name>
    <name evidence="8" type="ORF">KEF85_07095</name>
</gene>
<protein>
    <recommendedName>
        <fullName evidence="2 5">DNA mismatch repair protein MutL</fullName>
    </recommendedName>
</protein>
<dbReference type="InterPro" id="IPR042121">
    <property type="entry name" value="MutL_C_regsub"/>
</dbReference>
<evidence type="ECO:0000256" key="3">
    <source>
        <dbReference type="ARBA" id="ARBA00022763"/>
    </source>
</evidence>
<keyword evidence="9" id="KW-1185">Reference proteome</keyword>
<dbReference type="PANTHER" id="PTHR10073:SF12">
    <property type="entry name" value="DNA MISMATCH REPAIR PROTEIN MLH1"/>
    <property type="match status" value="1"/>
</dbReference>
<dbReference type="Pfam" id="PF13589">
    <property type="entry name" value="HATPase_c_3"/>
    <property type="match status" value="1"/>
</dbReference>
<evidence type="ECO:0000313" key="9">
    <source>
        <dbReference type="Proteomes" id="UP000676649"/>
    </source>
</evidence>
<keyword evidence="4 5" id="KW-0234">DNA repair</keyword>
<dbReference type="InterPro" id="IPR013507">
    <property type="entry name" value="DNA_mismatch_S5_2-like"/>
</dbReference>
<dbReference type="HAMAP" id="MF_00149">
    <property type="entry name" value="DNA_mis_repair"/>
    <property type="match status" value="1"/>
</dbReference>
<evidence type="ECO:0000259" key="6">
    <source>
        <dbReference type="SMART" id="SM00853"/>
    </source>
</evidence>
<evidence type="ECO:0000256" key="5">
    <source>
        <dbReference type="HAMAP-Rule" id="MF_00149"/>
    </source>
</evidence>
<dbReference type="InterPro" id="IPR020568">
    <property type="entry name" value="Ribosomal_Su5_D2-typ_SF"/>
</dbReference>
<dbReference type="Gene3D" id="3.30.1540.20">
    <property type="entry name" value="MutL, C-terminal domain, dimerisation subdomain"/>
    <property type="match status" value="1"/>
</dbReference>
<dbReference type="PROSITE" id="PS00058">
    <property type="entry name" value="DNA_MISMATCH_REPAIR_1"/>
    <property type="match status" value="1"/>
</dbReference>
<dbReference type="InterPro" id="IPR014790">
    <property type="entry name" value="MutL_C"/>
</dbReference>
<dbReference type="InterPro" id="IPR002099">
    <property type="entry name" value="MutL/Mlh/PMS"/>
</dbReference>
<keyword evidence="3 5" id="KW-0227">DNA damage</keyword>
<dbReference type="NCBIfam" id="TIGR00585">
    <property type="entry name" value="mutl"/>
    <property type="match status" value="1"/>
</dbReference>
<keyword evidence="8" id="KW-0255">Endonuclease</keyword>
<dbReference type="SUPFAM" id="SSF55874">
    <property type="entry name" value="ATPase domain of HSP90 chaperone/DNA topoisomerase II/histidine kinase"/>
    <property type="match status" value="1"/>
</dbReference>
<dbReference type="Pfam" id="PF08676">
    <property type="entry name" value="MutL_C"/>
    <property type="match status" value="1"/>
</dbReference>
<dbReference type="KEGG" id="mpad:KEF85_07095"/>
<dbReference type="SUPFAM" id="SSF118116">
    <property type="entry name" value="DNA mismatch repair protein MutL"/>
    <property type="match status" value="1"/>
</dbReference>